<proteinExistence type="predicted"/>
<accession>A0ABN9PWQ7</accession>
<gene>
    <name evidence="2" type="ORF">PCOR1329_LOCUS4800</name>
</gene>
<feature type="non-terminal residue" evidence="2">
    <location>
        <position position="1"/>
    </location>
</feature>
<dbReference type="Proteomes" id="UP001189429">
    <property type="component" value="Unassembled WGS sequence"/>
</dbReference>
<organism evidence="2 3">
    <name type="scientific">Prorocentrum cordatum</name>
    <dbReference type="NCBI Taxonomy" id="2364126"/>
    <lineage>
        <taxon>Eukaryota</taxon>
        <taxon>Sar</taxon>
        <taxon>Alveolata</taxon>
        <taxon>Dinophyceae</taxon>
        <taxon>Prorocentrales</taxon>
        <taxon>Prorocentraceae</taxon>
        <taxon>Prorocentrum</taxon>
    </lineage>
</organism>
<feature type="compositionally biased region" description="Low complexity" evidence="1">
    <location>
        <begin position="7"/>
        <end position="21"/>
    </location>
</feature>
<evidence type="ECO:0000313" key="3">
    <source>
        <dbReference type="Proteomes" id="UP001189429"/>
    </source>
</evidence>
<evidence type="ECO:0000313" key="2">
    <source>
        <dbReference type="EMBL" id="CAK0794994.1"/>
    </source>
</evidence>
<feature type="region of interest" description="Disordered" evidence="1">
    <location>
        <begin position="1"/>
        <end position="42"/>
    </location>
</feature>
<comment type="caution">
    <text evidence="2">The sequence shown here is derived from an EMBL/GenBank/DDBJ whole genome shotgun (WGS) entry which is preliminary data.</text>
</comment>
<feature type="non-terminal residue" evidence="2">
    <location>
        <position position="67"/>
    </location>
</feature>
<sequence length="67" mass="7767">ARPWAMPWRPSSSTSRTATSRTRWRRATGASPKPRRRLPQKSLFERQACLPGQFRRARGDTLRTPMS</sequence>
<evidence type="ECO:0000256" key="1">
    <source>
        <dbReference type="SAM" id="MobiDB-lite"/>
    </source>
</evidence>
<name>A0ABN9PWQ7_9DINO</name>
<dbReference type="EMBL" id="CAUYUJ010001241">
    <property type="protein sequence ID" value="CAK0794994.1"/>
    <property type="molecule type" value="Genomic_DNA"/>
</dbReference>
<reference evidence="2" key="1">
    <citation type="submission" date="2023-10" db="EMBL/GenBank/DDBJ databases">
        <authorList>
            <person name="Chen Y."/>
            <person name="Shah S."/>
            <person name="Dougan E. K."/>
            <person name="Thang M."/>
            <person name="Chan C."/>
        </authorList>
    </citation>
    <scope>NUCLEOTIDE SEQUENCE [LARGE SCALE GENOMIC DNA]</scope>
</reference>
<keyword evidence="3" id="KW-1185">Reference proteome</keyword>
<protein>
    <submittedName>
        <fullName evidence="2">Uncharacterized protein</fullName>
    </submittedName>
</protein>